<organism evidence="2 3">
    <name type="scientific">Angustibacter aerolatus</name>
    <dbReference type="NCBI Taxonomy" id="1162965"/>
    <lineage>
        <taxon>Bacteria</taxon>
        <taxon>Bacillati</taxon>
        <taxon>Actinomycetota</taxon>
        <taxon>Actinomycetes</taxon>
        <taxon>Kineosporiales</taxon>
        <taxon>Kineosporiaceae</taxon>
    </lineage>
</organism>
<keyword evidence="3" id="KW-1185">Reference proteome</keyword>
<gene>
    <name evidence="2" type="ORF">GCM10025868_21890</name>
</gene>
<reference evidence="3" key="1">
    <citation type="journal article" date="2019" name="Int. J. Syst. Evol. Microbiol.">
        <title>The Global Catalogue of Microorganisms (GCM) 10K type strain sequencing project: providing services to taxonomists for standard genome sequencing and annotation.</title>
        <authorList>
            <consortium name="The Broad Institute Genomics Platform"/>
            <consortium name="The Broad Institute Genome Sequencing Center for Infectious Disease"/>
            <person name="Wu L."/>
            <person name="Ma J."/>
        </authorList>
    </citation>
    <scope>NUCLEOTIDE SEQUENCE [LARGE SCALE GENOMIC DNA]</scope>
    <source>
        <strain evidence="3">NBRC 108730</strain>
    </source>
</reference>
<sequence>MAVVVPAKDEADRVAATVEAVRSLAVVDLVVVVDDGAPTTPRGSPARPVPTSSGTSATGARVRP</sequence>
<name>A0ABQ6JGM3_9ACTN</name>
<protein>
    <recommendedName>
        <fullName evidence="4">Glycosyltransferase 2-like domain-containing protein</fullName>
    </recommendedName>
</protein>
<dbReference type="InterPro" id="IPR029044">
    <property type="entry name" value="Nucleotide-diphossugar_trans"/>
</dbReference>
<comment type="caution">
    <text evidence="2">The sequence shown here is derived from an EMBL/GenBank/DDBJ whole genome shotgun (WGS) entry which is preliminary data.</text>
</comment>
<evidence type="ECO:0008006" key="4">
    <source>
        <dbReference type="Google" id="ProtNLM"/>
    </source>
</evidence>
<evidence type="ECO:0000313" key="3">
    <source>
        <dbReference type="Proteomes" id="UP001157017"/>
    </source>
</evidence>
<dbReference type="SUPFAM" id="SSF53448">
    <property type="entry name" value="Nucleotide-diphospho-sugar transferases"/>
    <property type="match status" value="1"/>
</dbReference>
<evidence type="ECO:0000313" key="2">
    <source>
        <dbReference type="EMBL" id="GMA86939.1"/>
    </source>
</evidence>
<feature type="region of interest" description="Disordered" evidence="1">
    <location>
        <begin position="35"/>
        <end position="64"/>
    </location>
</feature>
<dbReference type="EMBL" id="BSUZ01000001">
    <property type="protein sequence ID" value="GMA86939.1"/>
    <property type="molecule type" value="Genomic_DNA"/>
</dbReference>
<accession>A0ABQ6JGM3</accession>
<dbReference type="Proteomes" id="UP001157017">
    <property type="component" value="Unassembled WGS sequence"/>
</dbReference>
<evidence type="ECO:0000256" key="1">
    <source>
        <dbReference type="SAM" id="MobiDB-lite"/>
    </source>
</evidence>
<dbReference type="Gene3D" id="3.90.550.10">
    <property type="entry name" value="Spore Coat Polysaccharide Biosynthesis Protein SpsA, Chain A"/>
    <property type="match status" value="1"/>
</dbReference>
<proteinExistence type="predicted"/>